<dbReference type="Pfam" id="PF13639">
    <property type="entry name" value="zf-RING_2"/>
    <property type="match status" value="1"/>
</dbReference>
<feature type="region of interest" description="Disordered" evidence="5">
    <location>
        <begin position="447"/>
        <end position="509"/>
    </location>
</feature>
<keyword evidence="2 4" id="KW-0863">Zinc-finger</keyword>
<dbReference type="PROSITE" id="PS50089">
    <property type="entry name" value="ZF_RING_2"/>
    <property type="match status" value="1"/>
</dbReference>
<feature type="region of interest" description="Disordered" evidence="5">
    <location>
        <begin position="171"/>
        <end position="190"/>
    </location>
</feature>
<dbReference type="PANTHER" id="PTHR45931">
    <property type="entry name" value="SI:CH211-59O9.10"/>
    <property type="match status" value="1"/>
</dbReference>
<dbReference type="AlphaFoldDB" id="A0A854QC10"/>
<feature type="compositionally biased region" description="Polar residues" evidence="5">
    <location>
        <begin position="411"/>
        <end position="424"/>
    </location>
</feature>
<feature type="region of interest" description="Disordered" evidence="5">
    <location>
        <begin position="350"/>
        <end position="378"/>
    </location>
</feature>
<dbReference type="Gene3D" id="3.30.40.10">
    <property type="entry name" value="Zinc/RING finger domain, C3HC4 (zinc finger)"/>
    <property type="match status" value="1"/>
</dbReference>
<evidence type="ECO:0000313" key="8">
    <source>
        <dbReference type="Proteomes" id="UP000199727"/>
    </source>
</evidence>
<feature type="compositionally biased region" description="Basic and acidic residues" evidence="5">
    <location>
        <begin position="499"/>
        <end position="509"/>
    </location>
</feature>
<proteinExistence type="predicted"/>
<feature type="domain" description="RING-type" evidence="6">
    <location>
        <begin position="301"/>
        <end position="342"/>
    </location>
</feature>
<dbReference type="OrthoDB" id="8062037at2759"/>
<dbReference type="GO" id="GO:0005634">
    <property type="term" value="C:nucleus"/>
    <property type="evidence" value="ECO:0007669"/>
    <property type="project" value="TreeGrafter"/>
</dbReference>
<dbReference type="InterPro" id="IPR051834">
    <property type="entry name" value="RING_finger_E3_ligase"/>
</dbReference>
<feature type="compositionally biased region" description="Basic and acidic residues" evidence="5">
    <location>
        <begin position="363"/>
        <end position="373"/>
    </location>
</feature>
<dbReference type="GO" id="GO:0006511">
    <property type="term" value="P:ubiquitin-dependent protein catabolic process"/>
    <property type="evidence" value="ECO:0007669"/>
    <property type="project" value="TreeGrafter"/>
</dbReference>
<keyword evidence="3" id="KW-0862">Zinc</keyword>
<name>A0A854QC10_CRYNE</name>
<feature type="compositionally biased region" description="Acidic residues" evidence="5">
    <location>
        <begin position="40"/>
        <end position="49"/>
    </location>
</feature>
<dbReference type="Proteomes" id="UP000199727">
    <property type="component" value="Unassembled WGS sequence"/>
</dbReference>
<organism evidence="7 8">
    <name type="scientific">Cryptococcus neoformans Tu259-1</name>
    <dbReference type="NCBI Taxonomy" id="1230072"/>
    <lineage>
        <taxon>Eukaryota</taxon>
        <taxon>Fungi</taxon>
        <taxon>Dikarya</taxon>
        <taxon>Basidiomycota</taxon>
        <taxon>Agaricomycotina</taxon>
        <taxon>Tremellomycetes</taxon>
        <taxon>Tremellales</taxon>
        <taxon>Cryptococcaceae</taxon>
        <taxon>Cryptococcus</taxon>
        <taxon>Cryptococcus neoformans species complex</taxon>
    </lineage>
</organism>
<feature type="compositionally biased region" description="Polar residues" evidence="5">
    <location>
        <begin position="80"/>
        <end position="103"/>
    </location>
</feature>
<gene>
    <name evidence="7" type="ORF">C361_03915</name>
</gene>
<dbReference type="SMART" id="SM00184">
    <property type="entry name" value="RING"/>
    <property type="match status" value="1"/>
</dbReference>
<dbReference type="GO" id="GO:0061630">
    <property type="term" value="F:ubiquitin protein ligase activity"/>
    <property type="evidence" value="ECO:0007669"/>
    <property type="project" value="TreeGrafter"/>
</dbReference>
<dbReference type="PANTHER" id="PTHR45931:SF3">
    <property type="entry name" value="RING ZINC FINGER-CONTAINING PROTEIN"/>
    <property type="match status" value="1"/>
</dbReference>
<dbReference type="CDD" id="cd16667">
    <property type="entry name" value="RING-H2_RNF126-like"/>
    <property type="match status" value="1"/>
</dbReference>
<accession>A0A854QC10</accession>
<evidence type="ECO:0000256" key="1">
    <source>
        <dbReference type="ARBA" id="ARBA00022723"/>
    </source>
</evidence>
<dbReference type="GO" id="GO:0008270">
    <property type="term" value="F:zinc ion binding"/>
    <property type="evidence" value="ECO:0007669"/>
    <property type="project" value="UniProtKB-KW"/>
</dbReference>
<reference evidence="7 8" key="1">
    <citation type="submission" date="2017-06" db="EMBL/GenBank/DDBJ databases">
        <title>Global population genomics of the pathogenic fungus Cryptococcus neoformans var. grubii.</title>
        <authorList>
            <person name="Cuomo C."/>
            <person name="Litvintseva A."/>
            <person name="Chen Y."/>
            <person name="Young S."/>
            <person name="Zeng Q."/>
            <person name="Chapman S."/>
            <person name="Gujja S."/>
            <person name="Saif S."/>
            <person name="Birren B."/>
        </authorList>
    </citation>
    <scope>NUCLEOTIDE SEQUENCE [LARGE SCALE GENOMIC DNA]</scope>
    <source>
        <strain evidence="7 8">Tu259-1</strain>
    </source>
</reference>
<feature type="compositionally biased region" description="Polar residues" evidence="5">
    <location>
        <begin position="130"/>
        <end position="142"/>
    </location>
</feature>
<evidence type="ECO:0000256" key="3">
    <source>
        <dbReference type="ARBA" id="ARBA00022833"/>
    </source>
</evidence>
<protein>
    <recommendedName>
        <fullName evidence="6">RING-type domain-containing protein</fullName>
    </recommendedName>
</protein>
<feature type="region of interest" description="Disordered" evidence="5">
    <location>
        <begin position="40"/>
        <end position="150"/>
    </location>
</feature>
<sequence length="534" mass="58140">MPDSAPFWLCHECGAQMRPVTVDGTPHCASCNGEFIEILDPEINPDPDYELPPPPPTRPGQQAPSRFDPHFLSNFPPPQSEGSSSPARQRDTNNTGNFLSSLFSMLGTGARQGNEETPRRPPPSFHGEPSASQRNGQAQNTDRPGLRTYSFNFGNARGSVTVGTFGSNFGRQGYRTNNGPTSPSGNLFNDPDPFRVDPFDARFRPPGDGNRDNNGDMPLPLGANEALQIIAALLDGNPPPNGGNLGDFATSDADFMRILQETFMEAAGPQGPVPANETVIEGLPRFTFDTDSLAKSQFRDCPVCKDDFEIGNEVMLIPCGHIYHPDCLVPWLRQNGTCPVCRFSLVSEDQQPNNQRTPNVGTEHTRNAEEERPPAPTIPTAVSNFFRNLFGGPESQPSTPMAAAGGGRGINASQDPHSSANVVSESTIPADLSPHHSSTIPGALRQERVQQHDETASEGSSNDSLIRVYPEHSSSGNYEAGTANGEAGRIAEQEQQAASRDRLADRVNRDFNERWQRLSREREEDDTVYHPDLD</sequence>
<evidence type="ECO:0000313" key="7">
    <source>
        <dbReference type="EMBL" id="OXG19855.1"/>
    </source>
</evidence>
<evidence type="ECO:0000259" key="6">
    <source>
        <dbReference type="PROSITE" id="PS50089"/>
    </source>
</evidence>
<feature type="compositionally biased region" description="Polar residues" evidence="5">
    <location>
        <begin position="171"/>
        <end position="187"/>
    </location>
</feature>
<evidence type="ECO:0000256" key="4">
    <source>
        <dbReference type="PROSITE-ProRule" id="PRU00175"/>
    </source>
</evidence>
<feature type="region of interest" description="Disordered" evidence="5">
    <location>
        <begin position="390"/>
        <end position="424"/>
    </location>
</feature>
<feature type="compositionally biased region" description="Polar residues" evidence="5">
    <location>
        <begin position="350"/>
        <end position="362"/>
    </location>
</feature>
<dbReference type="SUPFAM" id="SSF57850">
    <property type="entry name" value="RING/U-box"/>
    <property type="match status" value="1"/>
</dbReference>
<dbReference type="FunFam" id="3.30.40.10:FF:000788">
    <property type="entry name" value="Unplaced genomic scaffold supercont1.168, whole genome shotgun sequence"/>
    <property type="match status" value="1"/>
</dbReference>
<comment type="caution">
    <text evidence="7">The sequence shown here is derived from an EMBL/GenBank/DDBJ whole genome shotgun (WGS) entry which is preliminary data.</text>
</comment>
<dbReference type="EMBL" id="AMKT01000049">
    <property type="protein sequence ID" value="OXG19855.1"/>
    <property type="molecule type" value="Genomic_DNA"/>
</dbReference>
<evidence type="ECO:0000256" key="5">
    <source>
        <dbReference type="SAM" id="MobiDB-lite"/>
    </source>
</evidence>
<dbReference type="InterPro" id="IPR013083">
    <property type="entry name" value="Znf_RING/FYVE/PHD"/>
</dbReference>
<dbReference type="InterPro" id="IPR001841">
    <property type="entry name" value="Znf_RING"/>
</dbReference>
<evidence type="ECO:0000256" key="2">
    <source>
        <dbReference type="ARBA" id="ARBA00022771"/>
    </source>
</evidence>
<keyword evidence="1" id="KW-0479">Metal-binding</keyword>